<dbReference type="OrthoDB" id="1055148at2759"/>
<dbReference type="PROSITE" id="PS00086">
    <property type="entry name" value="CYTOCHROME_P450"/>
    <property type="match status" value="2"/>
</dbReference>
<sequence length="1271" mass="143793">MAVAAGVIGLRVVKAIKRMFERTPFPGPGMSFAFRLALMSPEDRFKEFSVMPEKYGKICCFKTPTRQVLVVSDVPTYRSVMKRRPREFSAPNLENIMDAVNMATAEGDLWKKHRRISSRPLTETNLDHLLPMIISAAQELDLQLCASRVASAVFMGEEDPVTSENLLYTTEMQVDLLRIIKDAFMITLKPTCVFYHDRFLYMLLFPGVSKFAQRLKRLQSQITDGIRQQVTHGLDRSSRGQKPDGQYIGGGAETTASAMSWLLHNLCVHPELQRKAKREADSLEELSVESIHSMPFIEACALETLRLASLVPLSIVRWQGSPLRPVHNSSFQSAQMMRESYEDGDKFITTVFQHVMFNPMVRPERWLTPSGDSIDEKKRLEFIAFGVGPRQCPGKYLAIRELLCNTALFLRNFDNIRLVEGQVASCLMSGKYAPLKVIGVALAGLLARKLLGISLELLKKPPFPGPTAITIARLPFLSPEKQAELLTGIADRFGKVCSFRLLTSTVVLVSDMTLYRHIARKRPKIFSRADFPNLLGHANAAFAEGEDWKTHRKIISRPLSKASVDDLIPMICSVADNLEMSLSFIRREMELSLSPVAVLLSRRPILRLLYPKLRKLFNDWESLRASWEDIIKSNLAHDRGEATRFPRLLDDGRKEFDMKELLGTLHMYIAAGSDTVSGSMSHLLSYFCLHPEVQETARAEALALERDPETSEDLRRLPYLRACILENQRLHLLGSALPLRALQDCELLGQPIKAGSRIIIMVKKILEESYNEGTEFRQSDWRCVSLRVVGAALAGFVAHKLLKIYVEIFRKPPFPGPDVTTIAWLPFLSPEGQVELLTKVADRFGKVCSFRLFTNTVVLVSDMELYHQIARDRPKSFSRVDIPNLLSHTSLVFAEGMEWKIHRKVISTPLSESNVQDLLPMICSVADSLVRRVRSKGDPNGVISRWDPDHDIALGASKAATSAARQLLNRPFYSDLLFTDDFQEMAVSFIRRELELSINPTTACICSSSILRQFYPKLRKFMNDWRRLRFRSAEIIRNDLADASRNGTRFPNILDHAGKEFDMKELLSTLHMYIGAGSDTVSGSMSNLLKYFCLHPEVQETARAEVLALERDPETSEDFRQLPYLRACILENQRLHLPGPILPFTALRDCELLGQPIKAGTRVVIMLKKILEESYERGTEFRPERWLSPGGATIDDEKCRQFVGFGDGPRKCPGRHLAMEEMIVYSSRLLRHFRNMRVAEGSNVETKFTSAIVMRPQGLLISMDSPRSSPL</sequence>
<dbReference type="InterPro" id="IPR002401">
    <property type="entry name" value="Cyt_P450_E_grp-I"/>
</dbReference>
<proteinExistence type="inferred from homology"/>
<keyword evidence="3" id="KW-0408">Iron</keyword>
<dbReference type="GO" id="GO:0005506">
    <property type="term" value="F:iron ion binding"/>
    <property type="evidence" value="ECO:0007669"/>
    <property type="project" value="InterPro"/>
</dbReference>
<dbReference type="Pfam" id="PF00067">
    <property type="entry name" value="p450"/>
    <property type="match status" value="6"/>
</dbReference>
<dbReference type="Gene3D" id="1.10.630.10">
    <property type="entry name" value="Cytochrome P450"/>
    <property type="match status" value="4"/>
</dbReference>
<comment type="cofactor">
    <cofactor evidence="1 3">
        <name>heme</name>
        <dbReference type="ChEBI" id="CHEBI:30413"/>
    </cofactor>
</comment>
<dbReference type="Proteomes" id="UP000541610">
    <property type="component" value="Unassembled WGS sequence"/>
</dbReference>
<dbReference type="EMBL" id="JABANP010000275">
    <property type="protein sequence ID" value="KAF4685163.1"/>
    <property type="molecule type" value="Genomic_DNA"/>
</dbReference>
<dbReference type="InterPro" id="IPR036396">
    <property type="entry name" value="Cyt_P450_sf"/>
</dbReference>
<evidence type="ECO:0000256" key="1">
    <source>
        <dbReference type="ARBA" id="ARBA00001971"/>
    </source>
</evidence>
<protein>
    <recommendedName>
        <fullName evidence="6">Cytochrome P450</fullName>
    </recommendedName>
</protein>
<accession>A0A7J6NMP4</accession>
<evidence type="ECO:0000313" key="4">
    <source>
        <dbReference type="EMBL" id="KAF4685163.1"/>
    </source>
</evidence>
<dbReference type="InterPro" id="IPR050121">
    <property type="entry name" value="Cytochrome_P450_monoxygenase"/>
</dbReference>
<dbReference type="GO" id="GO:0016705">
    <property type="term" value="F:oxidoreductase activity, acting on paired donors, with incorporation or reduction of molecular oxygen"/>
    <property type="evidence" value="ECO:0007669"/>
    <property type="project" value="InterPro"/>
</dbReference>
<gene>
    <name evidence="4" type="ORF">FOZ60_006819</name>
</gene>
<evidence type="ECO:0000256" key="2">
    <source>
        <dbReference type="ARBA" id="ARBA00010617"/>
    </source>
</evidence>
<dbReference type="AlphaFoldDB" id="A0A7J6NMP4"/>
<dbReference type="InterPro" id="IPR017972">
    <property type="entry name" value="Cyt_P450_CS"/>
</dbReference>
<dbReference type="PANTHER" id="PTHR24305:SF166">
    <property type="entry name" value="CYTOCHROME P450 12A4, MITOCHONDRIAL-RELATED"/>
    <property type="match status" value="1"/>
</dbReference>
<dbReference type="PRINTS" id="PR00385">
    <property type="entry name" value="P450"/>
</dbReference>
<dbReference type="InterPro" id="IPR001128">
    <property type="entry name" value="Cyt_P450"/>
</dbReference>
<dbReference type="PANTHER" id="PTHR24305">
    <property type="entry name" value="CYTOCHROME P450"/>
    <property type="match status" value="1"/>
</dbReference>
<dbReference type="CDD" id="cd00302">
    <property type="entry name" value="cytochrome_P450"/>
    <property type="match status" value="3"/>
</dbReference>
<dbReference type="GO" id="GO:0020037">
    <property type="term" value="F:heme binding"/>
    <property type="evidence" value="ECO:0007669"/>
    <property type="project" value="InterPro"/>
</dbReference>
<organism evidence="4 5">
    <name type="scientific">Perkinsus olseni</name>
    <name type="common">Perkinsus atlanticus</name>
    <dbReference type="NCBI Taxonomy" id="32597"/>
    <lineage>
        <taxon>Eukaryota</taxon>
        <taxon>Sar</taxon>
        <taxon>Alveolata</taxon>
        <taxon>Perkinsozoa</taxon>
        <taxon>Perkinsea</taxon>
        <taxon>Perkinsida</taxon>
        <taxon>Perkinsidae</taxon>
        <taxon>Perkinsus</taxon>
    </lineage>
</organism>
<evidence type="ECO:0000313" key="5">
    <source>
        <dbReference type="Proteomes" id="UP000541610"/>
    </source>
</evidence>
<reference evidence="4 5" key="1">
    <citation type="submission" date="2020-04" db="EMBL/GenBank/DDBJ databases">
        <title>Perkinsus olseni comparative genomics.</title>
        <authorList>
            <person name="Bogema D.R."/>
        </authorList>
    </citation>
    <scope>NUCLEOTIDE SEQUENCE [LARGE SCALE GENOMIC DNA]</scope>
    <source>
        <strain evidence="4">00978-12</strain>
    </source>
</reference>
<dbReference type="GO" id="GO:0004497">
    <property type="term" value="F:monooxygenase activity"/>
    <property type="evidence" value="ECO:0007669"/>
    <property type="project" value="InterPro"/>
</dbReference>
<evidence type="ECO:0000256" key="3">
    <source>
        <dbReference type="PIRSR" id="PIRSR602401-1"/>
    </source>
</evidence>
<evidence type="ECO:0008006" key="6">
    <source>
        <dbReference type="Google" id="ProtNLM"/>
    </source>
</evidence>
<name>A0A7J6NMP4_PEROL</name>
<comment type="similarity">
    <text evidence="2">Belongs to the cytochrome P450 family.</text>
</comment>
<keyword evidence="3" id="KW-0479">Metal-binding</keyword>
<feature type="binding site" description="axial binding residue" evidence="3">
    <location>
        <position position="1212"/>
    </location>
    <ligand>
        <name>heme</name>
        <dbReference type="ChEBI" id="CHEBI:30413"/>
    </ligand>
    <ligandPart>
        <name>Fe</name>
        <dbReference type="ChEBI" id="CHEBI:18248"/>
    </ligandPart>
</feature>
<dbReference type="PRINTS" id="PR00463">
    <property type="entry name" value="EP450I"/>
</dbReference>
<comment type="caution">
    <text evidence="4">The sequence shown here is derived from an EMBL/GenBank/DDBJ whole genome shotgun (WGS) entry which is preliminary data.</text>
</comment>
<keyword evidence="3" id="KW-0349">Heme</keyword>
<dbReference type="SUPFAM" id="SSF48264">
    <property type="entry name" value="Cytochrome P450"/>
    <property type="match status" value="3"/>
</dbReference>